<evidence type="ECO:0000313" key="3">
    <source>
        <dbReference type="EMBL" id="GAA2720460.1"/>
    </source>
</evidence>
<dbReference type="InterPro" id="IPR011761">
    <property type="entry name" value="ATP-grasp"/>
</dbReference>
<comment type="caution">
    <text evidence="3">The sequence shown here is derived from an EMBL/GenBank/DDBJ whole genome shotgun (WGS) entry which is preliminary data.</text>
</comment>
<gene>
    <name evidence="3" type="ORF">GCM10010315_40930</name>
</gene>
<name>A0ABN3TX85_9ACTN</name>
<keyword evidence="4" id="KW-1185">Reference proteome</keyword>
<evidence type="ECO:0000256" key="1">
    <source>
        <dbReference type="PROSITE-ProRule" id="PRU00409"/>
    </source>
</evidence>
<evidence type="ECO:0000313" key="4">
    <source>
        <dbReference type="Proteomes" id="UP001500886"/>
    </source>
</evidence>
<feature type="domain" description="ATP-grasp" evidence="2">
    <location>
        <begin position="124"/>
        <end position="294"/>
    </location>
</feature>
<sequence length="337" mass="35806">MPSDRPVPRRILVTGVGANPGFGLTRSLTRLGHQVVAADANPLAPGFLLPGVVPQVIPLATDADYPSAMAKVCRDLAVDAIVAGIENDIPPLVAMLPQLDADGVRLWLPDAESVRSCIDKAAFHQVLTEHSIATPRTWRPEALSQVPEGTGLVVKPRRGHGAQNVHFVDRREHARVLCELVPEPVVQERAFGREFTADCLVDRAGRASVILRRRDLVKAGLAAVSTTFDDATVRDLVVKTLVAVRARGVCCVQGFICDDGSVTITELNVRIAGGFPLAEAAGADLVGQMVNGLFGLPVDHTRLTYRTGVFLTNYVETLAVGDAAELGLTAAAKGEPS</sequence>
<dbReference type="SUPFAM" id="SSF51735">
    <property type="entry name" value="NAD(P)-binding Rossmann-fold domains"/>
    <property type="match status" value="1"/>
</dbReference>
<dbReference type="EMBL" id="BAAASL010000015">
    <property type="protein sequence ID" value="GAA2720460.1"/>
    <property type="molecule type" value="Genomic_DNA"/>
</dbReference>
<dbReference type="InterPro" id="IPR003806">
    <property type="entry name" value="ATP-grasp_PylC-type"/>
</dbReference>
<dbReference type="Proteomes" id="UP001500886">
    <property type="component" value="Unassembled WGS sequence"/>
</dbReference>
<dbReference type="Gene3D" id="3.30.1490.20">
    <property type="entry name" value="ATP-grasp fold, A domain"/>
    <property type="match status" value="1"/>
</dbReference>
<keyword evidence="1" id="KW-0067">ATP-binding</keyword>
<evidence type="ECO:0000259" key="2">
    <source>
        <dbReference type="PROSITE" id="PS50975"/>
    </source>
</evidence>
<protein>
    <submittedName>
        <fullName evidence="3">ATP-grasp domain-containing protein</fullName>
    </submittedName>
</protein>
<dbReference type="Pfam" id="PF02655">
    <property type="entry name" value="ATP-grasp_3"/>
    <property type="match status" value="1"/>
</dbReference>
<dbReference type="Gene3D" id="3.30.470.20">
    <property type="entry name" value="ATP-grasp fold, B domain"/>
    <property type="match status" value="1"/>
</dbReference>
<keyword evidence="1" id="KW-0547">Nucleotide-binding</keyword>
<dbReference type="PROSITE" id="PS50975">
    <property type="entry name" value="ATP_GRASP"/>
    <property type="match status" value="1"/>
</dbReference>
<reference evidence="3 4" key="1">
    <citation type="journal article" date="2019" name="Int. J. Syst. Evol. Microbiol.">
        <title>The Global Catalogue of Microorganisms (GCM) 10K type strain sequencing project: providing services to taxonomists for standard genome sequencing and annotation.</title>
        <authorList>
            <consortium name="The Broad Institute Genomics Platform"/>
            <consortium name="The Broad Institute Genome Sequencing Center for Infectious Disease"/>
            <person name="Wu L."/>
            <person name="Ma J."/>
        </authorList>
    </citation>
    <scope>NUCLEOTIDE SEQUENCE [LARGE SCALE GENOMIC DNA]</scope>
    <source>
        <strain evidence="3 4">JCM 4542</strain>
    </source>
</reference>
<organism evidence="3 4">
    <name type="scientific">Streptomyces luteosporeus</name>
    <dbReference type="NCBI Taxonomy" id="173856"/>
    <lineage>
        <taxon>Bacteria</taxon>
        <taxon>Bacillati</taxon>
        <taxon>Actinomycetota</taxon>
        <taxon>Actinomycetes</taxon>
        <taxon>Kitasatosporales</taxon>
        <taxon>Streptomycetaceae</taxon>
        <taxon>Streptomyces</taxon>
    </lineage>
</organism>
<dbReference type="RefSeq" id="WP_344436829.1">
    <property type="nucleotide sequence ID" value="NZ_BAAASL010000015.1"/>
</dbReference>
<proteinExistence type="predicted"/>
<dbReference type="Gene3D" id="3.40.50.20">
    <property type="match status" value="1"/>
</dbReference>
<accession>A0ABN3TX85</accession>
<dbReference type="SUPFAM" id="SSF56059">
    <property type="entry name" value="Glutathione synthetase ATP-binding domain-like"/>
    <property type="match status" value="1"/>
</dbReference>
<dbReference type="InterPro" id="IPR036291">
    <property type="entry name" value="NAD(P)-bd_dom_sf"/>
</dbReference>
<dbReference type="InterPro" id="IPR013815">
    <property type="entry name" value="ATP_grasp_subdomain_1"/>
</dbReference>